<comment type="caution">
    <text evidence="1">The sequence shown here is derived from an EMBL/GenBank/DDBJ whole genome shotgun (WGS) entry which is preliminary data.</text>
</comment>
<organism evidence="1 2">
    <name type="scientific">Elsinoe batatas</name>
    <dbReference type="NCBI Taxonomy" id="2601811"/>
    <lineage>
        <taxon>Eukaryota</taxon>
        <taxon>Fungi</taxon>
        <taxon>Dikarya</taxon>
        <taxon>Ascomycota</taxon>
        <taxon>Pezizomycotina</taxon>
        <taxon>Dothideomycetes</taxon>
        <taxon>Dothideomycetidae</taxon>
        <taxon>Myriangiales</taxon>
        <taxon>Elsinoaceae</taxon>
        <taxon>Elsinoe</taxon>
    </lineage>
</organism>
<keyword evidence="2" id="KW-1185">Reference proteome</keyword>
<proteinExistence type="predicted"/>
<evidence type="ECO:0000313" key="1">
    <source>
        <dbReference type="EMBL" id="KAG8627695.1"/>
    </source>
</evidence>
<sequence>MEAEQRSQDYGPLLNLGLSPQVLDAIEAQHNIWPTRVTSRVRFFNTMHRLLVEESDVNLKKEGVQAHHLEDALARFYHISLQKQERHIERMVGIMLSKEFFGTRRLITVETQCTALWELSELLTDRNRNRKKRAKT</sequence>
<accession>A0A8K0L2E9</accession>
<gene>
    <name evidence="1" type="ORF">KVT40_003568</name>
</gene>
<dbReference type="EMBL" id="JAESVG020000004">
    <property type="protein sequence ID" value="KAG8627695.1"/>
    <property type="molecule type" value="Genomic_DNA"/>
</dbReference>
<evidence type="ECO:0000313" key="2">
    <source>
        <dbReference type="Proteomes" id="UP000809789"/>
    </source>
</evidence>
<dbReference type="AlphaFoldDB" id="A0A8K0L2E9"/>
<name>A0A8K0L2E9_9PEZI</name>
<dbReference type="Proteomes" id="UP000809789">
    <property type="component" value="Unassembled WGS sequence"/>
</dbReference>
<reference evidence="1" key="1">
    <citation type="submission" date="2021-07" db="EMBL/GenBank/DDBJ databases">
        <title>Elsinoe batatas strain:CRI-CJ2 Genome sequencing and assembly.</title>
        <authorList>
            <person name="Huang L."/>
        </authorList>
    </citation>
    <scope>NUCLEOTIDE SEQUENCE</scope>
    <source>
        <strain evidence="1">CRI-CJ2</strain>
    </source>
</reference>
<protein>
    <submittedName>
        <fullName evidence="1">Uncharacterized protein</fullName>
    </submittedName>
</protein>
<dbReference type="OrthoDB" id="10464718at2759"/>